<accession>A0ABM9D0Q9</accession>
<organism evidence="1 2">
    <name type="scientific">Convivina praedatoris</name>
    <dbReference type="NCBI Taxonomy" id="2880963"/>
    <lineage>
        <taxon>Bacteria</taxon>
        <taxon>Bacillati</taxon>
        <taxon>Bacillota</taxon>
        <taxon>Bacilli</taxon>
        <taxon>Lactobacillales</taxon>
        <taxon>Lactobacillaceae</taxon>
        <taxon>Convivina</taxon>
    </lineage>
</organism>
<dbReference type="SUPFAM" id="SSF46785">
    <property type="entry name" value="Winged helix' DNA-binding domain"/>
    <property type="match status" value="1"/>
</dbReference>
<dbReference type="Gene3D" id="1.10.10.10">
    <property type="entry name" value="Winged helix-like DNA-binding domain superfamily/Winged helix DNA-binding domain"/>
    <property type="match status" value="1"/>
</dbReference>
<sequence>MKFSKGFLQTAALMVMLAELPEHTYLKSGELSHAMGVSHTYLQKTAKKLKDAGLIKAEASKNGGYALNHAIDEITFYDLFQAVESPEAFASGYDLTGIRNMFISPALTEHYVQITGNIFKDAENALKNSLKSHKLSEIVPLDQQGEILQINWPAQLAQSQEERPNE</sequence>
<evidence type="ECO:0000313" key="1">
    <source>
        <dbReference type="EMBL" id="CAH1852074.1"/>
    </source>
</evidence>
<name>A0ABM9D0Q9_9LACO</name>
<dbReference type="PROSITE" id="PS51197">
    <property type="entry name" value="HTH_RRF2_2"/>
    <property type="match status" value="1"/>
</dbReference>
<dbReference type="InterPro" id="IPR036388">
    <property type="entry name" value="WH-like_DNA-bd_sf"/>
</dbReference>
<dbReference type="InterPro" id="IPR036390">
    <property type="entry name" value="WH_DNA-bd_sf"/>
</dbReference>
<keyword evidence="2" id="KW-1185">Reference proteome</keyword>
<dbReference type="PANTHER" id="PTHR33221:SF9">
    <property type="entry name" value="RRF2 FAMILY PROTEIN"/>
    <property type="match status" value="1"/>
</dbReference>
<evidence type="ECO:0000313" key="2">
    <source>
        <dbReference type="Proteomes" id="UP000838102"/>
    </source>
</evidence>
<gene>
    <name evidence="1" type="ORF">LMG032447_00482</name>
</gene>
<dbReference type="Proteomes" id="UP000838102">
    <property type="component" value="Unassembled WGS sequence"/>
</dbReference>
<dbReference type="PANTHER" id="PTHR33221">
    <property type="entry name" value="WINGED HELIX-TURN-HELIX TRANSCRIPTIONAL REGULATOR, RRF2 FAMILY"/>
    <property type="match status" value="1"/>
</dbReference>
<dbReference type="EMBL" id="CAKOEU010000002">
    <property type="protein sequence ID" value="CAH1852074.1"/>
    <property type="molecule type" value="Genomic_DNA"/>
</dbReference>
<dbReference type="InterPro" id="IPR000944">
    <property type="entry name" value="Tscrpt_reg_Rrf2"/>
</dbReference>
<protein>
    <recommendedName>
        <fullName evidence="3">Rrf2 family transcriptional regulator</fullName>
    </recommendedName>
</protein>
<proteinExistence type="predicted"/>
<reference evidence="1" key="1">
    <citation type="submission" date="2022-03" db="EMBL/GenBank/DDBJ databases">
        <authorList>
            <person name="Hettiarachchi G."/>
        </authorList>
    </citation>
    <scope>NUCLEOTIDE SEQUENCE</scope>
    <source>
        <strain evidence="1">LMG 32447</strain>
    </source>
</reference>
<comment type="caution">
    <text evidence="1">The sequence shown here is derived from an EMBL/GenBank/DDBJ whole genome shotgun (WGS) entry which is preliminary data.</text>
</comment>
<dbReference type="RefSeq" id="WP_248705916.1">
    <property type="nucleotide sequence ID" value="NZ_CAKOET010000002.1"/>
</dbReference>
<evidence type="ECO:0008006" key="3">
    <source>
        <dbReference type="Google" id="ProtNLM"/>
    </source>
</evidence>
<dbReference type="Pfam" id="PF02082">
    <property type="entry name" value="Rrf2"/>
    <property type="match status" value="1"/>
</dbReference>